<gene>
    <name evidence="1" type="ORF">DHETER_LOCUS3504</name>
</gene>
<organism evidence="1 2">
    <name type="scientific">Dentiscutata heterogama</name>
    <dbReference type="NCBI Taxonomy" id="1316150"/>
    <lineage>
        <taxon>Eukaryota</taxon>
        <taxon>Fungi</taxon>
        <taxon>Fungi incertae sedis</taxon>
        <taxon>Mucoromycota</taxon>
        <taxon>Glomeromycotina</taxon>
        <taxon>Glomeromycetes</taxon>
        <taxon>Diversisporales</taxon>
        <taxon>Gigasporaceae</taxon>
        <taxon>Dentiscutata</taxon>
    </lineage>
</organism>
<dbReference type="EMBL" id="CAJVPU010003044">
    <property type="protein sequence ID" value="CAG8512002.1"/>
    <property type="molecule type" value="Genomic_DNA"/>
</dbReference>
<proteinExistence type="predicted"/>
<evidence type="ECO:0000313" key="2">
    <source>
        <dbReference type="Proteomes" id="UP000789702"/>
    </source>
</evidence>
<keyword evidence="2" id="KW-1185">Reference proteome</keyword>
<evidence type="ECO:0000313" key="1">
    <source>
        <dbReference type="EMBL" id="CAG8512002.1"/>
    </source>
</evidence>
<reference evidence="1" key="1">
    <citation type="submission" date="2021-06" db="EMBL/GenBank/DDBJ databases">
        <authorList>
            <person name="Kallberg Y."/>
            <person name="Tangrot J."/>
            <person name="Rosling A."/>
        </authorList>
    </citation>
    <scope>NUCLEOTIDE SEQUENCE</scope>
    <source>
        <strain evidence="1">IL203A</strain>
    </source>
</reference>
<name>A0ACA9L5N3_9GLOM</name>
<sequence>MKVFSCLPPAPNWNSSKAAAISIEENLFAYASSNDVILLNAETLQYVGRFRGHTDKVNAVDFCDNLCASGGADTTIRCWDALTQKQMAILKHHKSEIYALAWVKDKKFIVSGDKSGDISIWNPSKNKSNKLYFIQSPIYNIAPSPTIESSLAIGFQNGAIIVVKIDSDLNGRIARRLNGHDFEIQSLSWELPNGDCHTARYTLLASGSRDKTIHIWNVEEESSIKTINLPHPMHHLTDQQKSRVWVAVAWIPDRNSVITSSYMGDLLIWDLNVSTTKYQKLSGHSRSVFSIVMYACGTKAITVSMDRKIILWDLIQKKQIFTVSCIHNYVNDIDVSVVDPHRLAIASGDNNIRVWDIANKHDPFGCTLYWKGLKNKLTCIKCHPNREGFLAFGTDLGNIGWYEIYNDKSKTFNSYHKSKVYSIHWCKPEWLGLGSANENSDHSLIISCGGDGQILLNDTTKPKQSMIVNDMIKDANPEWTAIMKDKSGYLPKRTEIAVHPAGRFLAVGNFDGSIEVYDLPSFKIVYHNIGHRSIINKLEWRHLDDVGNSFSLASGADDNLIMIHDFSDLNKLISTTTVPTSSCKHVLEMHKKGVTDLSWSPSDVNKLVSSSFDGTAIVWDIQHGIPISIFRGHHGRLLCTVWSLEDEDAVFTGGDDAKKKGFIIIFIIIGKTDFSSEIKNDIVLSDAVTKDNMSQPLDETILTTLDRIEHTTTATHATKDTPEPIQKAEVRASKKKKFKNLLPLGTSPSRRKNLQYSTFDIARKLYGGDIAKAMEFWVDNEHKGQKLTDETDNIDIQAPPFVELFFVKSHNNSGISMGLGGLEVGPALPLQIWSNNFAELIKSCEDNEFSNKDWILLALSPLAGRDVWQSLVRLQAEKLVAKNDRHGAVLCWLACGEVYEAVEVYRKAEMYREAIALAKLRLIDEDPIFSDLYSLWAIQLEKEEAYEQAAMCHLAAKKENSIHHALNALSRRGDPSALRTAASLALMLGDSSAKERISRYSEDQEIRSSKKSNQIESDNMKQFEE</sequence>
<dbReference type="Proteomes" id="UP000789702">
    <property type="component" value="Unassembled WGS sequence"/>
</dbReference>
<comment type="caution">
    <text evidence="1">The sequence shown here is derived from an EMBL/GenBank/DDBJ whole genome shotgun (WGS) entry which is preliminary data.</text>
</comment>
<protein>
    <submittedName>
        <fullName evidence="1">5567_t:CDS:1</fullName>
    </submittedName>
</protein>
<accession>A0ACA9L5N3</accession>